<keyword evidence="3" id="KW-0210">Decarboxylase</keyword>
<dbReference type="InterPro" id="IPR052357">
    <property type="entry name" value="Orn_Lys_Arg_decarboxylase-I"/>
</dbReference>
<comment type="cofactor">
    <cofactor evidence="1">
        <name>pyridoxal 5'-phosphate</name>
        <dbReference type="ChEBI" id="CHEBI:597326"/>
    </cofactor>
</comment>
<comment type="similarity">
    <text evidence="2">Belongs to the Orn/Lys/Arg decarboxylase class-I family.</text>
</comment>
<dbReference type="Proteomes" id="UP000268857">
    <property type="component" value="Unassembled WGS sequence"/>
</dbReference>
<dbReference type="PROSITE" id="PS00703">
    <property type="entry name" value="OKR_DC_1"/>
    <property type="match status" value="1"/>
</dbReference>
<sequence>MTGNSVAIFQNGYIQMLDQNQTPLLDTLKACAERPHAPFYTPGHKRGQGISQKIADVFGKAIFRVDLPELTELDNLFAATGVIQQAQELAAQAFGAEKTWFLVNGSTCGIEAAILATCGVGDKIILPRNVHSSAIAGLILSGAMPIFLNPEYDSVLDIAHSITPDTVAAALEQHPDAKAVMMVYPTYYGVCGDVGAIAQITHKYNIPLLVDEAHGAHFAFHPELPTTALAAGADLTVQSIHKTLGAFTQASILHIQGTRIESDRISKALQLVQSTSPSYLLLASLDAARQQMALYGQQLMSHTLQLASEARSRIDQIPGLSVFNPTTNPLETGMRSYFVALDKTRLTVTVSGLGLTGFAAEEILDQQFGVTAEFASQQHLTFIISLGNTQKDIEQLVRAFTTLAEMSLPPKSNNINLQRTDFKLSCFLWDDFINMGNAVRISPREAFFAETETLPIPEATGRICAEIICPYPPGIPVLMPGETISKSALEYLQKIQTMGGFISGCADTSLQALKVIKS</sequence>
<dbReference type="PANTHER" id="PTHR43277:SF4">
    <property type="entry name" value="ARGININE DECARBOXYLASE"/>
    <property type="match status" value="1"/>
</dbReference>
<feature type="domain" description="Orn/Lys/Arg decarboxylases family 1 pyridoxal-P attachment site" evidence="6">
    <location>
        <begin position="237"/>
        <end position="251"/>
    </location>
</feature>
<dbReference type="InterPro" id="IPR008286">
    <property type="entry name" value="Prn/Lys/Arg_de-COase_C"/>
</dbReference>
<dbReference type="PANTHER" id="PTHR43277">
    <property type="entry name" value="ARGININE DECARBOXYLASE"/>
    <property type="match status" value="1"/>
</dbReference>
<dbReference type="EMBL" id="RSCJ01000024">
    <property type="protein sequence ID" value="RUR75478.1"/>
    <property type="molecule type" value="Genomic_DNA"/>
</dbReference>
<evidence type="ECO:0000313" key="7">
    <source>
        <dbReference type="EMBL" id="RUR75478.1"/>
    </source>
</evidence>
<gene>
    <name evidence="7" type="ORF">PCC6912_47090</name>
</gene>
<dbReference type="AlphaFoldDB" id="A0A433N2V8"/>
<dbReference type="GO" id="GO:0016831">
    <property type="term" value="F:carboxy-lyase activity"/>
    <property type="evidence" value="ECO:0007669"/>
    <property type="project" value="UniProtKB-KW"/>
</dbReference>
<dbReference type="CDD" id="cd00615">
    <property type="entry name" value="Orn_deC_like"/>
    <property type="match status" value="1"/>
</dbReference>
<keyword evidence="4" id="KW-0663">Pyridoxal phosphate</keyword>
<dbReference type="Gene3D" id="3.40.640.10">
    <property type="entry name" value="Type I PLP-dependent aspartate aminotransferase-like (Major domain)"/>
    <property type="match status" value="1"/>
</dbReference>
<dbReference type="SUPFAM" id="SSF55904">
    <property type="entry name" value="Ornithine decarboxylase C-terminal domain"/>
    <property type="match status" value="1"/>
</dbReference>
<evidence type="ECO:0000256" key="3">
    <source>
        <dbReference type="ARBA" id="ARBA00022793"/>
    </source>
</evidence>
<evidence type="ECO:0000256" key="5">
    <source>
        <dbReference type="ARBA" id="ARBA00023239"/>
    </source>
</evidence>
<dbReference type="Pfam" id="PF01276">
    <property type="entry name" value="OKR_DC_1"/>
    <property type="match status" value="1"/>
</dbReference>
<dbReference type="InterPro" id="IPR036633">
    <property type="entry name" value="Prn/Lys/Arg_de-COase_C_sf"/>
</dbReference>
<evidence type="ECO:0000256" key="1">
    <source>
        <dbReference type="ARBA" id="ARBA00001933"/>
    </source>
</evidence>
<comment type="caution">
    <text evidence="7">The sequence shown here is derived from an EMBL/GenBank/DDBJ whole genome shotgun (WGS) entry which is preliminary data.</text>
</comment>
<protein>
    <submittedName>
        <fullName evidence="7">Lysine decarboxylase</fullName>
    </submittedName>
</protein>
<accession>A0A433N2V8</accession>
<dbReference type="SUPFAM" id="SSF53383">
    <property type="entry name" value="PLP-dependent transferases"/>
    <property type="match status" value="1"/>
</dbReference>
<dbReference type="Gene3D" id="3.90.100.10">
    <property type="entry name" value="Orn/Lys/Arg decarboxylase, C-terminal domain"/>
    <property type="match status" value="1"/>
</dbReference>
<dbReference type="InterPro" id="IPR000310">
    <property type="entry name" value="Orn/Lys/Arg_deCO2ase_major_dom"/>
</dbReference>
<dbReference type="InterPro" id="IPR015421">
    <property type="entry name" value="PyrdxlP-dep_Trfase_major"/>
</dbReference>
<evidence type="ECO:0000313" key="8">
    <source>
        <dbReference type="Proteomes" id="UP000268857"/>
    </source>
</evidence>
<name>A0A433N2V8_CHLFR</name>
<reference evidence="7 8" key="1">
    <citation type="journal article" date="2019" name="Genome Biol. Evol.">
        <title>Day and night: Metabolic profiles and evolutionary relationships of six axenic non-marine cyanobacteria.</title>
        <authorList>
            <person name="Will S.E."/>
            <person name="Henke P."/>
            <person name="Boedeker C."/>
            <person name="Huang S."/>
            <person name="Brinkmann H."/>
            <person name="Rohde M."/>
            <person name="Jarek M."/>
            <person name="Friedl T."/>
            <person name="Seufert S."/>
            <person name="Schumacher M."/>
            <person name="Overmann J."/>
            <person name="Neumann-Schaal M."/>
            <person name="Petersen J."/>
        </authorList>
    </citation>
    <scope>NUCLEOTIDE SEQUENCE [LARGE SCALE GENOMIC DNA]</scope>
    <source>
        <strain evidence="7 8">PCC 6912</strain>
    </source>
</reference>
<evidence type="ECO:0000256" key="4">
    <source>
        <dbReference type="ARBA" id="ARBA00022898"/>
    </source>
</evidence>
<dbReference type="OrthoDB" id="9815233at2"/>
<keyword evidence="5" id="KW-0456">Lyase</keyword>
<keyword evidence="8" id="KW-1185">Reference proteome</keyword>
<evidence type="ECO:0000259" key="6">
    <source>
        <dbReference type="PROSITE" id="PS00703"/>
    </source>
</evidence>
<dbReference type="Pfam" id="PF03711">
    <property type="entry name" value="OKR_DC_1_C"/>
    <property type="match status" value="1"/>
</dbReference>
<organism evidence="7 8">
    <name type="scientific">Chlorogloeopsis fritschii PCC 6912</name>
    <dbReference type="NCBI Taxonomy" id="211165"/>
    <lineage>
        <taxon>Bacteria</taxon>
        <taxon>Bacillati</taxon>
        <taxon>Cyanobacteriota</taxon>
        <taxon>Cyanophyceae</taxon>
        <taxon>Nostocales</taxon>
        <taxon>Chlorogloeopsidaceae</taxon>
        <taxon>Chlorogloeopsis</taxon>
    </lineage>
</organism>
<dbReference type="STRING" id="211165.GCA_000317285_03667"/>
<dbReference type="InterPro" id="IPR015424">
    <property type="entry name" value="PyrdxlP-dep_Trfase"/>
</dbReference>
<proteinExistence type="inferred from homology"/>
<evidence type="ECO:0000256" key="2">
    <source>
        <dbReference type="ARBA" id="ARBA00010671"/>
    </source>
</evidence>